<dbReference type="Pfam" id="PF21365">
    <property type="entry name" value="Glyco_hydro_31_3rd"/>
    <property type="match status" value="1"/>
</dbReference>
<dbReference type="InterPro" id="IPR011013">
    <property type="entry name" value="Gal_mutarotase_sf_dom"/>
</dbReference>
<dbReference type="EMBL" id="AP014924">
    <property type="protein sequence ID" value="BAS26283.1"/>
    <property type="molecule type" value="Genomic_DNA"/>
</dbReference>
<evidence type="ECO:0000256" key="1">
    <source>
        <dbReference type="ARBA" id="ARBA00007806"/>
    </source>
</evidence>
<dbReference type="InterPro" id="IPR013780">
    <property type="entry name" value="Glyco_hydro_b"/>
</dbReference>
<evidence type="ECO:0000259" key="4">
    <source>
        <dbReference type="Pfam" id="PF01055"/>
    </source>
</evidence>
<evidence type="ECO:0000256" key="2">
    <source>
        <dbReference type="RuleBase" id="RU361185"/>
    </source>
</evidence>
<dbReference type="InterPro" id="IPR051816">
    <property type="entry name" value="Glycosyl_Hydrolase_31"/>
</dbReference>
<organism evidence="7 8">
    <name type="scientific">Limnochorda pilosa</name>
    <dbReference type="NCBI Taxonomy" id="1555112"/>
    <lineage>
        <taxon>Bacteria</taxon>
        <taxon>Bacillati</taxon>
        <taxon>Bacillota</taxon>
        <taxon>Limnochordia</taxon>
        <taxon>Limnochordales</taxon>
        <taxon>Limnochordaceae</taxon>
        <taxon>Limnochorda</taxon>
    </lineage>
</organism>
<gene>
    <name evidence="7" type="ORF">LIP_0426</name>
</gene>
<sequence length="870" mass="96760">MQPSEWLGLQPRPVDALTHIESIRALEGSAGIELLGRLASGRAVRLRIEAARTGVVRIQFGPVERYGGRNVPSSPGHDSKVTFRPVNDPPGAESGPSGFAEIADALKGPHRFTANGLRLTVSGDPFRLQIEEAVSGQLFLKTADGDTDVMLRTRVPGFALQLHAELQGALQTEQAVMGLAVGPDEAFFGLGEQFGPLNLRGRRVQLLNLDAMGVGTDAAYKNVPFVLSSRGYGLFWNTYARMVHDVAYPQTSLYSYRVVSDEPVFDLWFFYGPSPGEVLRRYTELTGRPEVPPLWAFGLWMSRCWYETQEEVETVAARMKAERLPCDVLVLDGRAWLDLRTRCDFQFDRTRYPEPESLVADLRALGIRVCLWEYPYVSVHSRLFPEAASKGYLLRDSSGKPYMIHFPKEAFNQQLTAFPDSGIVDFTNPEAVQWYQELHRPLFQMGVSVFKTDFGEQVPPDAVASNGLTGSALHNAYALLYNEAVYEATRRFTGEPVVWARSGWACSQRFPIHWGGDPPATWDGLAATIRGGLSLSLSGFSYWSHDIGGFYGPKPSQELYIRWTQFGVFSPFARFHGTTPREPWYYGEEAMSIFRKYAKIRYRLIPYLVAAAWESNRSGLPMMRAVILEAPDQEVAKSADLEYLLGSDLLVAPLTRPGGARRVYLPPGTWIDVWEGRIHRGPTHIDVVVPLDRIPVFARGESVIPLGRGAIGEEIPHVGEATWKPVRLEYFADPQTQSGDASVEVWAALATSVSERFSGEAANDRVSVPVRYHLKRDGSTLSLWQTGTDPWTGWLRWHGIDVEKVERVWVNGQACPRMDPFDPGASLFDLEAGKEGSGVGWHRKGRVLSIPVHILPGGVICHVEVALAAN</sequence>
<evidence type="ECO:0000256" key="3">
    <source>
        <dbReference type="SAM" id="MobiDB-lite"/>
    </source>
</evidence>
<keyword evidence="2" id="KW-0326">Glycosidase</keyword>
<evidence type="ECO:0000313" key="8">
    <source>
        <dbReference type="Proteomes" id="UP000065807"/>
    </source>
</evidence>
<dbReference type="InterPro" id="IPR000322">
    <property type="entry name" value="Glyco_hydro_31_TIM"/>
</dbReference>
<dbReference type="Proteomes" id="UP000065807">
    <property type="component" value="Chromosome"/>
</dbReference>
<protein>
    <submittedName>
        <fullName evidence="7">Uncharacterized protein</fullName>
    </submittedName>
</protein>
<dbReference type="Pfam" id="PF01055">
    <property type="entry name" value="Glyco_hydro_31_2nd"/>
    <property type="match status" value="1"/>
</dbReference>
<dbReference type="SUPFAM" id="SSF74650">
    <property type="entry name" value="Galactose mutarotase-like"/>
    <property type="match status" value="1"/>
</dbReference>
<dbReference type="Gene3D" id="2.60.40.1180">
    <property type="entry name" value="Golgi alpha-mannosidase II"/>
    <property type="match status" value="1"/>
</dbReference>
<dbReference type="CDD" id="cd06593">
    <property type="entry name" value="GH31_xylosidase_YicI"/>
    <property type="match status" value="1"/>
</dbReference>
<dbReference type="KEGG" id="lpil:LIP_0426"/>
<dbReference type="PATRIC" id="fig|1555112.3.peg.445"/>
<proteinExistence type="inferred from homology"/>
<dbReference type="RefSeq" id="WP_068133679.1">
    <property type="nucleotide sequence ID" value="NZ_AP014924.1"/>
</dbReference>
<dbReference type="SUPFAM" id="SSF51011">
    <property type="entry name" value="Glycosyl hydrolase domain"/>
    <property type="match status" value="1"/>
</dbReference>
<dbReference type="Gene3D" id="2.60.40.1760">
    <property type="entry name" value="glycosyl hydrolase (family 31)"/>
    <property type="match status" value="1"/>
</dbReference>
<dbReference type="Pfam" id="PF13802">
    <property type="entry name" value="Gal_mutarotas_2"/>
    <property type="match status" value="1"/>
</dbReference>
<feature type="domain" description="Glycoside hydrolase family 31 TIM barrel" evidence="4">
    <location>
        <begin position="289"/>
        <end position="609"/>
    </location>
</feature>
<reference evidence="8" key="2">
    <citation type="journal article" date="2016" name="Int. J. Syst. Evol. Microbiol.">
        <title>Complete genome sequence and cell structure of Limnochorda pilosa, a Gram-negative spore-former within the phylum Firmicutes.</title>
        <authorList>
            <person name="Watanabe M."/>
            <person name="Kojima H."/>
            <person name="Fukui M."/>
        </authorList>
    </citation>
    <scope>NUCLEOTIDE SEQUENCE [LARGE SCALE GENOMIC DNA]</scope>
    <source>
        <strain evidence="8">HC45</strain>
    </source>
</reference>
<accession>A0A0K2SGP6</accession>
<dbReference type="OrthoDB" id="176168at2"/>
<keyword evidence="2" id="KW-0378">Hydrolase</keyword>
<dbReference type="GO" id="GO:0004553">
    <property type="term" value="F:hydrolase activity, hydrolyzing O-glycosyl compounds"/>
    <property type="evidence" value="ECO:0007669"/>
    <property type="project" value="InterPro"/>
</dbReference>
<evidence type="ECO:0000259" key="6">
    <source>
        <dbReference type="Pfam" id="PF21365"/>
    </source>
</evidence>
<dbReference type="Gene3D" id="3.20.20.80">
    <property type="entry name" value="Glycosidases"/>
    <property type="match status" value="1"/>
</dbReference>
<dbReference type="SUPFAM" id="SSF51445">
    <property type="entry name" value="(Trans)glycosidases"/>
    <property type="match status" value="1"/>
</dbReference>
<dbReference type="STRING" id="1555112.LIP_0426"/>
<feature type="domain" description="Glycosyl hydrolase family 31 C-terminal" evidence="6">
    <location>
        <begin position="619"/>
        <end position="704"/>
    </location>
</feature>
<dbReference type="AlphaFoldDB" id="A0A0K2SGP6"/>
<evidence type="ECO:0000313" key="7">
    <source>
        <dbReference type="EMBL" id="BAS26283.1"/>
    </source>
</evidence>
<evidence type="ECO:0000259" key="5">
    <source>
        <dbReference type="Pfam" id="PF13802"/>
    </source>
</evidence>
<dbReference type="InterPro" id="IPR017853">
    <property type="entry name" value="GH"/>
</dbReference>
<dbReference type="InterPro" id="IPR025887">
    <property type="entry name" value="Glyco_hydro_31_N_dom"/>
</dbReference>
<reference evidence="8" key="1">
    <citation type="submission" date="2015-07" db="EMBL/GenBank/DDBJ databases">
        <title>Complete genome sequence and phylogenetic analysis of Limnochorda pilosa.</title>
        <authorList>
            <person name="Watanabe M."/>
            <person name="Kojima H."/>
            <person name="Fukui M."/>
        </authorList>
    </citation>
    <scope>NUCLEOTIDE SEQUENCE [LARGE SCALE GENOMIC DNA]</scope>
    <source>
        <strain evidence="8">HC45</strain>
    </source>
</reference>
<dbReference type="InterPro" id="IPR048395">
    <property type="entry name" value="Glyco_hydro_31_C"/>
</dbReference>
<feature type="domain" description="Glycoside hydrolase family 31 N-terminal" evidence="5">
    <location>
        <begin position="108"/>
        <end position="243"/>
    </location>
</feature>
<dbReference type="GO" id="GO:0030246">
    <property type="term" value="F:carbohydrate binding"/>
    <property type="evidence" value="ECO:0007669"/>
    <property type="project" value="InterPro"/>
</dbReference>
<dbReference type="CDD" id="cd14752">
    <property type="entry name" value="GH31_N"/>
    <property type="match status" value="1"/>
</dbReference>
<keyword evidence="8" id="KW-1185">Reference proteome</keyword>
<dbReference type="PANTHER" id="PTHR43863:SF2">
    <property type="entry name" value="MALTASE-GLUCOAMYLASE"/>
    <property type="match status" value="1"/>
</dbReference>
<comment type="similarity">
    <text evidence="1 2">Belongs to the glycosyl hydrolase 31 family.</text>
</comment>
<dbReference type="PANTHER" id="PTHR43863">
    <property type="entry name" value="HYDROLASE, PUTATIVE (AFU_ORTHOLOGUE AFUA_1G03140)-RELATED"/>
    <property type="match status" value="1"/>
</dbReference>
<feature type="region of interest" description="Disordered" evidence="3">
    <location>
        <begin position="68"/>
        <end position="98"/>
    </location>
</feature>
<dbReference type="GO" id="GO:0005975">
    <property type="term" value="P:carbohydrate metabolic process"/>
    <property type="evidence" value="ECO:0007669"/>
    <property type="project" value="InterPro"/>
</dbReference>
<name>A0A0K2SGP6_LIMPI</name>